<comment type="similarity">
    <text evidence="2">Belongs to the IQD family.</text>
</comment>
<feature type="compositionally biased region" description="Basic and acidic residues" evidence="3">
    <location>
        <begin position="345"/>
        <end position="358"/>
    </location>
</feature>
<feature type="region of interest" description="Disordered" evidence="3">
    <location>
        <begin position="509"/>
        <end position="543"/>
    </location>
</feature>
<evidence type="ECO:0000313" key="5">
    <source>
        <dbReference type="Proteomes" id="UP000029981"/>
    </source>
</evidence>
<dbReference type="eggNOG" id="KOG1075">
    <property type="taxonomic scope" value="Eukaryota"/>
</dbReference>
<feature type="region of interest" description="Disordered" evidence="3">
    <location>
        <begin position="105"/>
        <end position="140"/>
    </location>
</feature>
<feature type="compositionally biased region" description="Polar residues" evidence="3">
    <location>
        <begin position="793"/>
        <end position="804"/>
    </location>
</feature>
<dbReference type="AlphaFoldDB" id="A0A0A0LNR5"/>
<evidence type="ECO:0000313" key="4">
    <source>
        <dbReference type="EMBL" id="KGN62664.1"/>
    </source>
</evidence>
<proteinExistence type="inferred from homology"/>
<dbReference type="Gene3D" id="1.20.5.190">
    <property type="match status" value="1"/>
</dbReference>
<dbReference type="InterPro" id="IPR000048">
    <property type="entry name" value="IQ_motif_EF-hand-BS"/>
</dbReference>
<feature type="compositionally biased region" description="Polar residues" evidence="3">
    <location>
        <begin position="831"/>
        <end position="840"/>
    </location>
</feature>
<dbReference type="SMART" id="SM00015">
    <property type="entry name" value="IQ"/>
    <property type="match status" value="2"/>
</dbReference>
<feature type="region of interest" description="Disordered" evidence="3">
    <location>
        <begin position="567"/>
        <end position="849"/>
    </location>
</feature>
<evidence type="ECO:0000256" key="1">
    <source>
        <dbReference type="ARBA" id="ARBA00022860"/>
    </source>
</evidence>
<feature type="compositionally biased region" description="Polar residues" evidence="3">
    <location>
        <begin position="447"/>
        <end position="464"/>
    </location>
</feature>
<dbReference type="Proteomes" id="UP000029981">
    <property type="component" value="Chromosome 2"/>
</dbReference>
<dbReference type="STRING" id="3659.A0A0A0LNR5"/>
<feature type="compositionally biased region" description="Low complexity" evidence="3">
    <location>
        <begin position="729"/>
        <end position="742"/>
    </location>
</feature>
<keyword evidence="1" id="KW-0112">Calmodulin-binding</keyword>
<feature type="compositionally biased region" description="Basic and acidic residues" evidence="3">
    <location>
        <begin position="661"/>
        <end position="675"/>
    </location>
</feature>
<organism evidence="4 5">
    <name type="scientific">Cucumis sativus</name>
    <name type="common">Cucumber</name>
    <dbReference type="NCBI Taxonomy" id="3659"/>
    <lineage>
        <taxon>Eukaryota</taxon>
        <taxon>Viridiplantae</taxon>
        <taxon>Streptophyta</taxon>
        <taxon>Embryophyta</taxon>
        <taxon>Tracheophyta</taxon>
        <taxon>Spermatophyta</taxon>
        <taxon>Magnoliopsida</taxon>
        <taxon>eudicotyledons</taxon>
        <taxon>Gunneridae</taxon>
        <taxon>Pentapetalae</taxon>
        <taxon>rosids</taxon>
        <taxon>fabids</taxon>
        <taxon>Cucurbitales</taxon>
        <taxon>Cucurbitaceae</taxon>
        <taxon>Benincaseae</taxon>
        <taxon>Cucumis</taxon>
    </lineage>
</organism>
<feature type="compositionally biased region" description="Polar residues" evidence="3">
    <location>
        <begin position="394"/>
        <end position="408"/>
    </location>
</feature>
<reference evidence="4 5" key="4">
    <citation type="journal article" date="2011" name="BMC Genomics">
        <title>RNA-Seq improves annotation of protein-coding genes in the cucumber genome.</title>
        <authorList>
            <person name="Li Z."/>
            <person name="Zhang Z."/>
            <person name="Yan P."/>
            <person name="Huang S."/>
            <person name="Fei Z."/>
            <person name="Lin K."/>
        </authorList>
    </citation>
    <scope>NUCLEOTIDE SEQUENCE [LARGE SCALE GENOMIC DNA]</scope>
    <source>
        <strain evidence="5">cv. 9930</strain>
    </source>
</reference>
<reference evidence="4 5" key="2">
    <citation type="journal article" date="2009" name="PLoS ONE">
        <title>An integrated genetic and cytogenetic map of the cucumber genome.</title>
        <authorList>
            <person name="Ren Y."/>
            <person name="Zhang Z."/>
            <person name="Liu J."/>
            <person name="Staub J.E."/>
            <person name="Han Y."/>
            <person name="Cheng Z."/>
            <person name="Li X."/>
            <person name="Lu J."/>
            <person name="Miao H."/>
            <person name="Kang H."/>
            <person name="Xie B."/>
            <person name="Gu X."/>
            <person name="Wang X."/>
            <person name="Du Y."/>
            <person name="Jin W."/>
            <person name="Huang S."/>
        </authorList>
    </citation>
    <scope>NUCLEOTIDE SEQUENCE [LARGE SCALE GENOMIC DNA]</scope>
    <source>
        <strain evidence="5">cv. 9930</strain>
    </source>
</reference>
<dbReference type="PANTHER" id="PTHR32295:SF154">
    <property type="entry name" value="PROTEIN IQ-DOMAIN 32"/>
    <property type="match status" value="1"/>
</dbReference>
<feature type="compositionally biased region" description="Basic and acidic residues" evidence="3">
    <location>
        <begin position="116"/>
        <end position="127"/>
    </location>
</feature>
<dbReference type="PANTHER" id="PTHR32295">
    <property type="entry name" value="IQ-DOMAIN 5-RELATED"/>
    <property type="match status" value="1"/>
</dbReference>
<dbReference type="EMBL" id="CM002923">
    <property type="protein sequence ID" value="KGN62664.1"/>
    <property type="molecule type" value="Genomic_DNA"/>
</dbReference>
<dbReference type="KEGG" id="csv:101211948"/>
<dbReference type="OrthoDB" id="1747078at2759"/>
<feature type="compositionally biased region" description="Polar residues" evidence="3">
    <location>
        <begin position="692"/>
        <end position="704"/>
    </location>
</feature>
<dbReference type="Pfam" id="PF00612">
    <property type="entry name" value="IQ"/>
    <property type="match status" value="1"/>
</dbReference>
<dbReference type="PROSITE" id="PS50096">
    <property type="entry name" value="IQ"/>
    <property type="match status" value="2"/>
</dbReference>
<dbReference type="Gramene" id="KGN62664">
    <property type="protein sequence ID" value="KGN62664"/>
    <property type="gene ID" value="Csa_2G366200"/>
</dbReference>
<accession>A0A0A0LNR5</accession>
<gene>
    <name evidence="4" type="ORF">Csa_2G366200</name>
</gene>
<dbReference type="OMA" id="EVSACIP"/>
<reference evidence="4 5" key="1">
    <citation type="journal article" date="2009" name="Nat. Genet.">
        <title>The genome of the cucumber, Cucumis sativus L.</title>
        <authorList>
            <person name="Huang S."/>
            <person name="Li R."/>
            <person name="Zhang Z."/>
            <person name="Li L."/>
            <person name="Gu X."/>
            <person name="Fan W."/>
            <person name="Lucas W.J."/>
            <person name="Wang X."/>
            <person name="Xie B."/>
            <person name="Ni P."/>
            <person name="Ren Y."/>
            <person name="Zhu H."/>
            <person name="Li J."/>
            <person name="Lin K."/>
            <person name="Jin W."/>
            <person name="Fei Z."/>
            <person name="Li G."/>
            <person name="Staub J."/>
            <person name="Kilian A."/>
            <person name="van der Vossen E.A."/>
            <person name="Wu Y."/>
            <person name="Guo J."/>
            <person name="He J."/>
            <person name="Jia Z."/>
            <person name="Ren Y."/>
            <person name="Tian G."/>
            <person name="Lu Y."/>
            <person name="Ruan J."/>
            <person name="Qian W."/>
            <person name="Wang M."/>
            <person name="Huang Q."/>
            <person name="Li B."/>
            <person name="Xuan Z."/>
            <person name="Cao J."/>
            <person name="Asan"/>
            <person name="Wu Z."/>
            <person name="Zhang J."/>
            <person name="Cai Q."/>
            <person name="Bai Y."/>
            <person name="Zhao B."/>
            <person name="Han Y."/>
            <person name="Li Y."/>
            <person name="Li X."/>
            <person name="Wang S."/>
            <person name="Shi Q."/>
            <person name="Liu S."/>
            <person name="Cho W.K."/>
            <person name="Kim J.Y."/>
            <person name="Xu Y."/>
            <person name="Heller-Uszynska K."/>
            <person name="Miao H."/>
            <person name="Cheng Z."/>
            <person name="Zhang S."/>
            <person name="Wu J."/>
            <person name="Yang Y."/>
            <person name="Kang H."/>
            <person name="Li M."/>
            <person name="Liang H."/>
            <person name="Ren X."/>
            <person name="Shi Z."/>
            <person name="Wen M."/>
            <person name="Jian M."/>
            <person name="Yang H."/>
            <person name="Zhang G."/>
            <person name="Yang Z."/>
            <person name="Chen R."/>
            <person name="Liu S."/>
            <person name="Li J."/>
            <person name="Ma L."/>
            <person name="Liu H."/>
            <person name="Zhou Y."/>
            <person name="Zhao J."/>
            <person name="Fang X."/>
            <person name="Li G."/>
            <person name="Fang L."/>
            <person name="Li Y."/>
            <person name="Liu D."/>
            <person name="Zheng H."/>
            <person name="Zhang Y."/>
            <person name="Qin N."/>
            <person name="Li Z."/>
            <person name="Yang G."/>
            <person name="Yang S."/>
            <person name="Bolund L."/>
            <person name="Kristiansen K."/>
            <person name="Zheng H."/>
            <person name="Li S."/>
            <person name="Zhang X."/>
            <person name="Yang H."/>
            <person name="Wang J."/>
            <person name="Sun R."/>
            <person name="Zhang B."/>
            <person name="Jiang S."/>
            <person name="Wang J."/>
            <person name="Du Y."/>
            <person name="Li S."/>
        </authorList>
    </citation>
    <scope>NUCLEOTIDE SEQUENCE [LARGE SCALE GENOMIC DNA]</scope>
    <source>
        <strain evidence="5">cv. 9930</strain>
    </source>
</reference>
<dbReference type="GO" id="GO:0005516">
    <property type="term" value="F:calmodulin binding"/>
    <property type="evidence" value="ECO:0007669"/>
    <property type="project" value="UniProtKB-KW"/>
</dbReference>
<feature type="compositionally biased region" description="Basic and acidic residues" evidence="3">
    <location>
        <begin position="412"/>
        <end position="423"/>
    </location>
</feature>
<feature type="region of interest" description="Disordered" evidence="3">
    <location>
        <begin position="226"/>
        <end position="245"/>
    </location>
</feature>
<feature type="compositionally biased region" description="Basic and acidic residues" evidence="3">
    <location>
        <begin position="321"/>
        <end position="338"/>
    </location>
</feature>
<name>A0A0A0LNR5_CUCSA</name>
<feature type="region of interest" description="Disordered" evidence="3">
    <location>
        <begin position="321"/>
        <end position="372"/>
    </location>
</feature>
<feature type="compositionally biased region" description="Basic and acidic residues" evidence="3">
    <location>
        <begin position="746"/>
        <end position="772"/>
    </location>
</feature>
<evidence type="ECO:0000256" key="3">
    <source>
        <dbReference type="SAM" id="MobiDB-lite"/>
    </source>
</evidence>
<reference evidence="4 5" key="3">
    <citation type="journal article" date="2010" name="BMC Genomics">
        <title>Transcriptome sequencing and comparative analysis of cucumber flowers with different sex types.</title>
        <authorList>
            <person name="Guo S."/>
            <person name="Zheng Y."/>
            <person name="Joung J.G."/>
            <person name="Liu S."/>
            <person name="Zhang Z."/>
            <person name="Crasta O.R."/>
            <person name="Sobral B.W."/>
            <person name="Xu Y."/>
            <person name="Huang S."/>
            <person name="Fei Z."/>
        </authorList>
    </citation>
    <scope>NUCLEOTIDE SEQUENCE [LARGE SCALE GENOMIC DNA]</scope>
    <source>
        <strain evidence="5">cv. 9930</strain>
    </source>
</reference>
<protein>
    <submittedName>
        <fullName evidence="4">Uncharacterized protein</fullName>
    </submittedName>
</protein>
<feature type="region of interest" description="Disordered" evidence="3">
    <location>
        <begin position="394"/>
        <end position="489"/>
    </location>
</feature>
<keyword evidence="5" id="KW-1185">Reference proteome</keyword>
<evidence type="ECO:0000256" key="2">
    <source>
        <dbReference type="ARBA" id="ARBA00024341"/>
    </source>
</evidence>
<sequence>MGRPRSCFQVITCGGDLKDGDEIDVLESKESKDKRCWSFRKRSSQHRVLNNTVSAEAPSVAKENLETATFDFQSSAAKENLETATFDFQSSAAKENLETAPFDFQSSANSTVPEKPTVKHLTDEETHAPIVENPKGSDKVDEVDVASEKESNVDRELEESTVIAIQTGVRGLLAQKELIKLKNVVKVQAAVRGFLVRRHAVGTLRCAQAIVKMQAIVRARRAHLSPERLAPDEQHNKNEKENLDSKNVVKGELDSSKSNLRYISIEKLLSNSFARQLLESTPRNKPINIKCVPSKNDSAWKWLERWMAVSSLDVLEAKNEELVPDQMEKEAEEPKKEELEESDAEQLKRGIEESHFEDPVDLNPLSETEDLNSGTLKLVSPCESEDLNTYSANNLQSQTSCSPSSLENDNLEQPRPETAKISETEETATKVSSVQHEKIQTDDVDVQTESNSSSDKPQMESEQVNPLKRLAPEQLENEGKKFGSRKMNNPSFINAQAKFEQLSSAPDLIGSISSMNQDDRIEPHSETVSSALEDTVPRTKETSAVENIVTPACRIIQVSGSECGTELSISSTLDSPDISEAGMADPLPNDVSEKVVQDPSSDLSVEVEMKASTTPVQNDIQLLLDQSAEEASESNGYSITSVPVVDSSPSESKLGRSSSDQQREQQEAGSHHDNQTYKSSPEASPRSHLTVPESQGTPSSQVSTKAKRDKTDKAVSFQKQKPISAVKKSPSSLNRNSASRSSTDNSYKDQKTGKRRNSFEARQENLEKELKESSSSSSLPHFMQATESARAKAQSTNSPRSSPDVQDGEIYLKKRHSLPADGRQVSPRVLQPTSRTQQGAKGNDKMWRR</sequence>
<feature type="compositionally biased region" description="Polar residues" evidence="3">
    <location>
        <begin position="611"/>
        <end position="620"/>
    </location>
</feature>
<feature type="compositionally biased region" description="Low complexity" evidence="3">
    <location>
        <begin position="638"/>
        <end position="660"/>
    </location>
</feature>